<dbReference type="EMBL" id="JBHTKY010000020">
    <property type="protein sequence ID" value="MFD1166584.1"/>
    <property type="molecule type" value="Genomic_DNA"/>
</dbReference>
<proteinExistence type="predicted"/>
<dbReference type="InterPro" id="IPR026935">
    <property type="entry name" value="BtrH_N"/>
</dbReference>
<feature type="domain" description="Butirosin biosynthesis protein H N-terminal" evidence="1">
    <location>
        <begin position="13"/>
        <end position="141"/>
    </location>
</feature>
<evidence type="ECO:0000313" key="3">
    <source>
        <dbReference type="EMBL" id="MFD1166584.1"/>
    </source>
</evidence>
<dbReference type="InterPro" id="IPR032369">
    <property type="entry name" value="DUF4872"/>
</dbReference>
<dbReference type="RefSeq" id="WP_380897365.1">
    <property type="nucleotide sequence ID" value="NZ_JBHTKY010000020.1"/>
</dbReference>
<organism evidence="3 4">
    <name type="scientific">Sphingobacterium daejeonense</name>
    <dbReference type="NCBI Taxonomy" id="371142"/>
    <lineage>
        <taxon>Bacteria</taxon>
        <taxon>Pseudomonadati</taxon>
        <taxon>Bacteroidota</taxon>
        <taxon>Sphingobacteriia</taxon>
        <taxon>Sphingobacteriales</taxon>
        <taxon>Sphingobacteriaceae</taxon>
        <taxon>Sphingobacterium</taxon>
    </lineage>
</organism>
<accession>A0ABW3RN03</accession>
<evidence type="ECO:0000259" key="1">
    <source>
        <dbReference type="Pfam" id="PF14399"/>
    </source>
</evidence>
<sequence>MRVKSIDYLDGMHCETTATGTLLRQIGIHLSEPMLFGLGQGLGFIIWNMKTMDFPFLGGRIKTDFLTENLSRNLNVTLTVNQTGSISKAWHEVKNLLDGGNVVGLKLDCYHLEYFSNPFHFAGHYCAIFDYDDTYAYLIDTAQQCGWVRTSLKSLALARSEKGPMSSKNLYYIIQTSGGGIVLKDTILRAVKNNAKDYINPPIKNIGYKGIHKTASEIIKWFDKSSNIEGEFNALANIMERGGTGGALFRNMYRDFLKESFDIINFQPIGEAYHEFVDIARLWTEVSQLFIKISKTQDRIFLQNAVEILELLSEKEKKTMEKLSSI</sequence>
<evidence type="ECO:0000313" key="4">
    <source>
        <dbReference type="Proteomes" id="UP001597205"/>
    </source>
</evidence>
<evidence type="ECO:0000259" key="2">
    <source>
        <dbReference type="Pfam" id="PF16169"/>
    </source>
</evidence>
<reference evidence="4" key="1">
    <citation type="journal article" date="2019" name="Int. J. Syst. Evol. Microbiol.">
        <title>The Global Catalogue of Microorganisms (GCM) 10K type strain sequencing project: providing services to taxonomists for standard genome sequencing and annotation.</title>
        <authorList>
            <consortium name="The Broad Institute Genomics Platform"/>
            <consortium name="The Broad Institute Genome Sequencing Center for Infectious Disease"/>
            <person name="Wu L."/>
            <person name="Ma J."/>
        </authorList>
    </citation>
    <scope>NUCLEOTIDE SEQUENCE [LARGE SCALE GENOMIC DNA]</scope>
    <source>
        <strain evidence="4">CCUG 52468</strain>
    </source>
</reference>
<dbReference type="Pfam" id="PF16169">
    <property type="entry name" value="DUF4872"/>
    <property type="match status" value="1"/>
</dbReference>
<feature type="domain" description="DUF4872" evidence="2">
    <location>
        <begin position="153"/>
        <end position="323"/>
    </location>
</feature>
<gene>
    <name evidence="3" type="ORF">ACFQ2C_13295</name>
</gene>
<keyword evidence="4" id="KW-1185">Reference proteome</keyword>
<protein>
    <submittedName>
        <fullName evidence="3">BtrH N-terminal domain-containing protein</fullName>
    </submittedName>
</protein>
<dbReference type="Proteomes" id="UP001597205">
    <property type="component" value="Unassembled WGS sequence"/>
</dbReference>
<name>A0ABW3RN03_9SPHI</name>
<comment type="caution">
    <text evidence="3">The sequence shown here is derived from an EMBL/GenBank/DDBJ whole genome shotgun (WGS) entry which is preliminary data.</text>
</comment>
<dbReference type="Pfam" id="PF14399">
    <property type="entry name" value="BtrH_N"/>
    <property type="match status" value="1"/>
</dbReference>